<proteinExistence type="predicted"/>
<dbReference type="EMBL" id="JALAAR010000016">
    <property type="protein sequence ID" value="MEH8018801.1"/>
    <property type="molecule type" value="Genomic_DNA"/>
</dbReference>
<evidence type="ECO:0000256" key="6">
    <source>
        <dbReference type="PROSITE-ProRule" id="PRU01161"/>
    </source>
</evidence>
<dbReference type="Proteomes" id="UP001375382">
    <property type="component" value="Unassembled WGS sequence"/>
</dbReference>
<evidence type="ECO:0000256" key="3">
    <source>
        <dbReference type="ARBA" id="ARBA00022963"/>
    </source>
</evidence>
<dbReference type="CDD" id="cd07205">
    <property type="entry name" value="Pat_PNPLA6_PNPLA7_NTE1_like"/>
    <property type="match status" value="1"/>
</dbReference>
<dbReference type="Pfam" id="PF01103">
    <property type="entry name" value="Omp85"/>
    <property type="match status" value="1"/>
</dbReference>
<evidence type="ECO:0000256" key="2">
    <source>
        <dbReference type="ARBA" id="ARBA00022801"/>
    </source>
</evidence>
<organism evidence="9 10">
    <name type="scientific">Rheinheimera muenzenbergensis</name>
    <dbReference type="NCBI Taxonomy" id="1193628"/>
    <lineage>
        <taxon>Bacteria</taxon>
        <taxon>Pseudomonadati</taxon>
        <taxon>Pseudomonadota</taxon>
        <taxon>Gammaproteobacteria</taxon>
        <taxon>Chromatiales</taxon>
        <taxon>Chromatiaceae</taxon>
        <taxon>Rheinheimera</taxon>
    </lineage>
</organism>
<evidence type="ECO:0000256" key="5">
    <source>
        <dbReference type="ARBA" id="ARBA00023136"/>
    </source>
</evidence>
<dbReference type="InterPro" id="IPR050301">
    <property type="entry name" value="NTE"/>
</dbReference>
<dbReference type="InterPro" id="IPR000184">
    <property type="entry name" value="Bac_surfAg_D15"/>
</dbReference>
<dbReference type="RefSeq" id="WP_335737202.1">
    <property type="nucleotide sequence ID" value="NZ_JALAAR010000016.1"/>
</dbReference>
<evidence type="ECO:0000313" key="9">
    <source>
        <dbReference type="EMBL" id="MEH8018801.1"/>
    </source>
</evidence>
<sequence>MKTGLIRQGWVLLTLCWISSVTNVQAADICQQARAQQRPCVALVLGGGGARGGAHLGVIEQLERQQIPIDLVVGTSIGAFIGGLYASGHSAAQIEQKLQHTPWAEGFRDRVHRDEMPLRRKEQSDNYPVNLDLGVSADGVKLPKGILSGQALAEILQGTFGIFANLKHFDQLPVPFRAVATDLLTQQEVILADGSLVQAVQASMSIPGVVRPLELNGRLLVDGGVVNNLPVSVARGLGVDRIIAVSIDSPLLRREQIQSAFSITEQLTSFLVRAGVQQQLQLLTDKDLLLQPDLVDISTLDFGNIDKAIVSGRQSAIRFVQALAGFSQPQRLYRDWFSRFQQPDSQAITIDRIALQNQSRLNDDLLLDRLQLSPGQPYTERSLRRGLRQLYGLDTFERVSQQLSSDESGNTVLNVSASEKSWGPGYANFRLMFEDDFRTNHLYQLAASYTRTNLSDWGAEWQLELALGSNKFIETELYWPLAGSGLYALANYQLQRNVQALSDENGLSDGELKNNEHALQFATGWNISDHARLQLGWLWRDGGYVLPGQYATLLGRPEIDYRRQGPSLEFIWDTLNSRSFPTRGIRLSGNYRFMHDDVLGQNTDSNSSSIELLAAKSWQRHTLRTRWQVEQYQADQVDILALEQYSLGGFLNLSGYAPNSLYGSDIQFGSLVYLYRLNQPRISFINSPLYFGASVERGRVRKDVFGASGGVDATDWLWAGSMFLGWDTPLGPLYFGVGLAQDGQSGQQDAVYLSFGQSY</sequence>
<gene>
    <name evidence="9" type="ORF">MN202_16280</name>
</gene>
<keyword evidence="3 6" id="KW-0442">Lipid degradation</keyword>
<dbReference type="Gene3D" id="2.40.160.50">
    <property type="entry name" value="membrane protein fhac: a member of the omp85/tpsb transporter family"/>
    <property type="match status" value="1"/>
</dbReference>
<dbReference type="Pfam" id="PF01734">
    <property type="entry name" value="Patatin"/>
    <property type="match status" value="1"/>
</dbReference>
<keyword evidence="5" id="KW-0472">Membrane</keyword>
<protein>
    <submittedName>
        <fullName evidence="9">Patatin-like phospholipase family protein</fullName>
    </submittedName>
</protein>
<dbReference type="InterPro" id="IPR016035">
    <property type="entry name" value="Acyl_Trfase/lysoPLipase"/>
</dbReference>
<feature type="active site" description="Proton acceptor" evidence="6">
    <location>
        <position position="222"/>
    </location>
</feature>
<evidence type="ECO:0000259" key="8">
    <source>
        <dbReference type="PROSITE" id="PS51635"/>
    </source>
</evidence>
<dbReference type="PROSITE" id="PS51635">
    <property type="entry name" value="PNPLA"/>
    <property type="match status" value="1"/>
</dbReference>
<evidence type="ECO:0000256" key="1">
    <source>
        <dbReference type="ARBA" id="ARBA00004370"/>
    </source>
</evidence>
<dbReference type="SUPFAM" id="SSF52151">
    <property type="entry name" value="FabD/lysophospholipase-like"/>
    <property type="match status" value="1"/>
</dbReference>
<name>A0ABU8CAX4_9GAMM</name>
<dbReference type="InterPro" id="IPR010827">
    <property type="entry name" value="BamA/TamA_POTRA"/>
</dbReference>
<evidence type="ECO:0000256" key="4">
    <source>
        <dbReference type="ARBA" id="ARBA00023098"/>
    </source>
</evidence>
<dbReference type="PANTHER" id="PTHR14226:SF29">
    <property type="entry name" value="NEUROPATHY TARGET ESTERASE SWS"/>
    <property type="match status" value="1"/>
</dbReference>
<comment type="caution">
    <text evidence="9">The sequence shown here is derived from an EMBL/GenBank/DDBJ whole genome shotgun (WGS) entry which is preliminary data.</text>
</comment>
<keyword evidence="7" id="KW-0732">Signal</keyword>
<reference evidence="9 10" key="1">
    <citation type="journal article" date="2023" name="Ecotoxicol. Environ. Saf.">
        <title>Mercury remediation potential of mercury-resistant strain Rheinheimera metallidurans sp. nov. isolated from a municipal waste dumping site.</title>
        <authorList>
            <person name="Yadav V."/>
            <person name="Manjhi A."/>
            <person name="Vadakedath N."/>
        </authorList>
    </citation>
    <scope>NUCLEOTIDE SEQUENCE [LARGE SCALE GENOMIC DNA]</scope>
    <source>
        <strain evidence="9 10">E-49</strain>
    </source>
</reference>
<feature type="signal peptide" evidence="7">
    <location>
        <begin position="1"/>
        <end position="26"/>
    </location>
</feature>
<dbReference type="Pfam" id="PF07244">
    <property type="entry name" value="POTRA"/>
    <property type="match status" value="1"/>
</dbReference>
<comment type="subcellular location">
    <subcellularLocation>
        <location evidence="1">Membrane</location>
    </subcellularLocation>
</comment>
<accession>A0ABU8CAX4</accession>
<dbReference type="PANTHER" id="PTHR14226">
    <property type="entry name" value="NEUROPATHY TARGET ESTERASE/SWISS CHEESE D.MELANOGASTER"/>
    <property type="match status" value="1"/>
</dbReference>
<dbReference type="InterPro" id="IPR002641">
    <property type="entry name" value="PNPLA_dom"/>
</dbReference>
<feature type="active site" description="Nucleophile" evidence="6">
    <location>
        <position position="76"/>
    </location>
</feature>
<keyword evidence="2 6" id="KW-0378">Hydrolase</keyword>
<evidence type="ECO:0000313" key="10">
    <source>
        <dbReference type="Proteomes" id="UP001375382"/>
    </source>
</evidence>
<evidence type="ECO:0000256" key="7">
    <source>
        <dbReference type="SAM" id="SignalP"/>
    </source>
</evidence>
<dbReference type="Gene3D" id="3.40.1090.10">
    <property type="entry name" value="Cytosolic phospholipase A2 catalytic domain"/>
    <property type="match status" value="2"/>
</dbReference>
<keyword evidence="4 6" id="KW-0443">Lipid metabolism</keyword>
<feature type="domain" description="PNPLA" evidence="8">
    <location>
        <begin position="43"/>
        <end position="235"/>
    </location>
</feature>
<keyword evidence="10" id="KW-1185">Reference proteome</keyword>
<feature type="chain" id="PRO_5045845156" evidence="7">
    <location>
        <begin position="27"/>
        <end position="759"/>
    </location>
</feature>
<feature type="short sequence motif" description="GXSXG" evidence="6">
    <location>
        <begin position="74"/>
        <end position="78"/>
    </location>
</feature>
<feature type="short sequence motif" description="DGA/G" evidence="6">
    <location>
        <begin position="222"/>
        <end position="224"/>
    </location>
</feature>
<dbReference type="Gene3D" id="3.10.20.310">
    <property type="entry name" value="membrane protein fhac"/>
    <property type="match status" value="1"/>
</dbReference>
<feature type="short sequence motif" description="GXGXXG" evidence="6">
    <location>
        <begin position="47"/>
        <end position="52"/>
    </location>
</feature>